<proteinExistence type="predicted"/>
<dbReference type="PANTHER" id="PTHR21356:SF1">
    <property type="entry name" value="ARMADILLO REPEAT-CONTAINING PROTEIN 2"/>
    <property type="match status" value="1"/>
</dbReference>
<dbReference type="SUPFAM" id="SSF48371">
    <property type="entry name" value="ARM repeat"/>
    <property type="match status" value="2"/>
</dbReference>
<dbReference type="Proteomes" id="UP000674318">
    <property type="component" value="Unassembled WGS sequence"/>
</dbReference>
<feature type="compositionally biased region" description="Low complexity" evidence="1">
    <location>
        <begin position="564"/>
        <end position="577"/>
    </location>
</feature>
<dbReference type="PANTHER" id="PTHR21356">
    <property type="entry name" value="ARMADILLO REPEAT CONTAINING 2"/>
    <property type="match status" value="1"/>
</dbReference>
<comment type="caution">
    <text evidence="2">The sequence shown here is derived from an EMBL/GenBank/DDBJ whole genome shotgun (WGS) entry which is preliminary data.</text>
</comment>
<dbReference type="Gene3D" id="1.25.10.10">
    <property type="entry name" value="Leucine-rich Repeat Variant"/>
    <property type="match status" value="2"/>
</dbReference>
<feature type="compositionally biased region" description="Basic and acidic residues" evidence="1">
    <location>
        <begin position="60"/>
        <end position="70"/>
    </location>
</feature>
<dbReference type="InterPro" id="IPR038905">
    <property type="entry name" value="ARMC2"/>
</dbReference>
<evidence type="ECO:0000313" key="3">
    <source>
        <dbReference type="Proteomes" id="UP000674318"/>
    </source>
</evidence>
<dbReference type="InterPro" id="IPR011989">
    <property type="entry name" value="ARM-like"/>
</dbReference>
<feature type="region of interest" description="Disordered" evidence="1">
    <location>
        <begin position="541"/>
        <end position="577"/>
    </location>
</feature>
<feature type="region of interest" description="Disordered" evidence="1">
    <location>
        <begin position="1"/>
        <end position="148"/>
    </location>
</feature>
<organism evidence="2 3">
    <name type="scientific">Porcisia hertigi</name>
    <dbReference type="NCBI Taxonomy" id="2761500"/>
    <lineage>
        <taxon>Eukaryota</taxon>
        <taxon>Discoba</taxon>
        <taxon>Euglenozoa</taxon>
        <taxon>Kinetoplastea</taxon>
        <taxon>Metakinetoplastina</taxon>
        <taxon>Trypanosomatida</taxon>
        <taxon>Trypanosomatidae</taxon>
        <taxon>Leishmaniinae</taxon>
        <taxon>Porcisia</taxon>
    </lineage>
</organism>
<dbReference type="OrthoDB" id="247006at2759"/>
<evidence type="ECO:0000313" key="2">
    <source>
        <dbReference type="EMBL" id="KAG5495177.1"/>
    </source>
</evidence>
<dbReference type="RefSeq" id="XP_067754429.1">
    <property type="nucleotide sequence ID" value="XM_067898272.1"/>
</dbReference>
<dbReference type="GO" id="GO:0044782">
    <property type="term" value="P:cilium organization"/>
    <property type="evidence" value="ECO:0007669"/>
    <property type="project" value="TreeGrafter"/>
</dbReference>
<evidence type="ECO:0000256" key="1">
    <source>
        <dbReference type="SAM" id="MobiDB-lite"/>
    </source>
</evidence>
<reference evidence="2 3" key="1">
    <citation type="submission" date="2021-02" db="EMBL/GenBank/DDBJ databases">
        <title>Porcisia hertigi Genome sequencing and assembly.</title>
        <authorList>
            <person name="Almutairi H."/>
            <person name="Gatherer D."/>
        </authorList>
    </citation>
    <scope>NUCLEOTIDE SEQUENCE [LARGE SCALE GENOMIC DNA]</scope>
    <source>
        <strain evidence="2 3">C119</strain>
    </source>
</reference>
<dbReference type="EMBL" id="JAFJZO010000033">
    <property type="protein sequence ID" value="KAG5495177.1"/>
    <property type="molecule type" value="Genomic_DNA"/>
</dbReference>
<feature type="region of interest" description="Disordered" evidence="1">
    <location>
        <begin position="224"/>
        <end position="260"/>
    </location>
</feature>
<dbReference type="AlphaFoldDB" id="A0A836H7N6"/>
<dbReference type="GeneID" id="94288349"/>
<feature type="compositionally biased region" description="Low complexity" evidence="1">
    <location>
        <begin position="73"/>
        <end position="94"/>
    </location>
</feature>
<sequence>MPPKRLSGRPLAPVGRLPAPSSSSSRKTLHTQELMLFSSPVSAVPAKRSLSISKRTAYRHAAEAPQDGRPRKSSQSGLTLSATTSSVSPASTTSEYEPLPAHYRPTPGPFSTEHSSSKATASCAAVTTSDTGRRIPLPPPQRHTPPANGASVAVTEEFAAAPLVASGAGSRVIRLLRDARAVVRDPIRPETPLEAFAALPCSSTGGSVNGSGLRHISGIASLHSRSGGLRTRSQRRLPAGYRLAPMTSTPSQSASPPSASSAMAARSAAAFSGTLAVKTAISGSTDFSSSLSRSSSLLPAQKLSLSDRHVVEQGAGNVRAEPSSSLSYSYGVDAQEFAQLYLPALQAGGHRFTQAVDLLLELKQRLVTSLRSTGKPLTLDGEVVKCLQATLVHFCKHWSTGATLRHAVDRDSSRSSNAAENGNGEGFCASNSVDTTFAPLLYAQGAFLAASILLQCFPVASLVAEPASFQATAHTLHIVAEAGFTEWIARDANLVKVLVEILRHLASPGLGAQLQAQQWVKWILDTVALCSEDAADAAATAADDAGLEPADLKTSRPRQRLHSSDAMSHSSVSASGSSEMDVIRSSGLVGDAIESQLRSTQRRQPPPCVKSVSLQRESFSSHLKPSSGSNASVADVIATGTPTSLLPHMGGGVAALQLAHRSPSNSFEEDQDFCGCLVSLGFLPILQQLTDHALARCAPLGGDSAGVQAGDSPLALLPIIGTLYRCLVQSDPKGLCLLGIVDTLTNMLNTCAADPATVEAAARTLVKLTYVEECLAEMQASTAVIAAAAHALRTQLSSTHTDASRESSIGLLVSRLCGVMARVAEHSTVQQEYLVSPLMAQLLEALAMRYITVSGHADVEQDDILTLLPLPPPPVLQAVVWVLGIASMSPQCPLQLVQSVTPRLVRLLGVLRRRPGMRLTAVYALMCLSNLSYFFGSIESAEEGRSEVEDMPGWLPSLYSSLGLLLAHFLFEDNAEATVEATRVLGNISYTNAGRDWMEVNRCDEVIVLFLGHEDLRVVYNCCGVLLNLTAAFPCRVVQEPELLKMMLSYTARYTDHNRIRAVAAREEARLRQQQSAEDVKELVAEVGSQTAQIADVVEKLLLNVQGVLSVSTASNGNCEI</sequence>
<gene>
    <name evidence="2" type="ORF">JKF63_02232</name>
</gene>
<feature type="compositionally biased region" description="Polar residues" evidence="1">
    <location>
        <begin position="112"/>
        <end position="130"/>
    </location>
</feature>
<dbReference type="KEGG" id="phet:94288349"/>
<name>A0A836H7N6_9TRYP</name>
<feature type="compositionally biased region" description="Low complexity" evidence="1">
    <location>
        <begin position="244"/>
        <end position="260"/>
    </location>
</feature>
<accession>A0A836H7N6</accession>
<dbReference type="InterPro" id="IPR016024">
    <property type="entry name" value="ARM-type_fold"/>
</dbReference>
<dbReference type="FunFam" id="1.25.10.10:FF:000806">
    <property type="entry name" value="Uncharacterized protein"/>
    <property type="match status" value="1"/>
</dbReference>
<keyword evidence="3" id="KW-1185">Reference proteome</keyword>
<protein>
    <submittedName>
        <fullName evidence="2">Uncharacterized protein</fullName>
    </submittedName>
</protein>